<sequence length="796" mass="90313">MDPSLKGLYGSVDRFRLNEDTLFALSDPNFSNRFRNENHVDIPPMQPASILRNLPPSLSVNEEGDPHEDYDFSDVVLKYISDMLMEEDMADKACMFRESSAALQAAERSFYEVLGERYPPSLEPELKDQIQESFDEHHGQSCWSCSSGNFVNLPCSHDLDVQMSLNISSQANSSHSSGNSAGSLIDGFVDSPVSTLRLPETFNDSDSAKQFRKGFEEASRFLSNRKSLFVDVESDRLFLKELKEEAKDAVQKVENGFSQDGSRGKKKPHPEDVNLDSSRSNKQSSIYTESTVSPEMFDTVLLNCESITTLQKSLQNETNKNLQQNGQLKGSTGGKARGKKGKRNVVDLRTLLTLCAQAVATDDRRSANELMKQIRQHSDPTGDGMQRLAHYFVDGLEARLAGSGNQSYNPVVTRPTSAANFLKAYHLFLAACPFKKLSDFFSNRTIMNLAENAARLHIIDFGVLYGFQWPSLIQRLSSRPGGAPKLKITGIDLPQPGFRPAERVEETGRRLANYAKTFKVPFEFHSIAQKWDTISIEDLKIESGELLVVNCNFRLRNLLDETVVVDSPRNKVLNLVRKLYPDVFILGIVNGGYSAPFFITRFREALFHYSTLFDMLETNVPREIPERRLIESEIFGWEAMNVIACEGAERIERPETYKQWQVRTKRAGFRQLPLDKAIMKTAKERVKTCYHKDFVIDEDNGCQLQYDSVMDFHIYEIRLLSKHSVWGLKFYVLILVSKWVFSCFTVVYIVLLSNSGSDRMQNRRRFLPKISLRPDPTRITNRSSLRLLGPCSNPGF</sequence>
<comment type="caution">
    <text evidence="3">Lacks conserved residue(s) required for the propagation of feature annotation.</text>
</comment>
<feature type="region of interest" description="Leucine repeat II (LRII)" evidence="3">
    <location>
        <begin position="506"/>
        <end position="538"/>
    </location>
</feature>
<feature type="compositionally biased region" description="Polar residues" evidence="4">
    <location>
        <begin position="275"/>
        <end position="290"/>
    </location>
</feature>
<evidence type="ECO:0000256" key="4">
    <source>
        <dbReference type="SAM" id="MobiDB-lite"/>
    </source>
</evidence>
<evidence type="ECO:0000256" key="3">
    <source>
        <dbReference type="PROSITE-ProRule" id="PRU01191"/>
    </source>
</evidence>
<feature type="region of interest" description="VHIID" evidence="3">
    <location>
        <begin position="425"/>
        <end position="490"/>
    </location>
</feature>
<evidence type="ECO:0000256" key="1">
    <source>
        <dbReference type="ARBA" id="ARBA00023015"/>
    </source>
</evidence>
<keyword evidence="7" id="KW-1185">Reference proteome</keyword>
<protein>
    <submittedName>
        <fullName evidence="6">Uncharacterized protein</fullName>
    </submittedName>
</protein>
<keyword evidence="5" id="KW-1133">Transmembrane helix</keyword>
<keyword evidence="2" id="KW-0804">Transcription</keyword>
<comment type="similarity">
    <text evidence="3">Belongs to the GRAS family.</text>
</comment>
<accession>A0ABR2RP63</accession>
<feature type="short sequence motif" description="VHIID" evidence="3">
    <location>
        <begin position="456"/>
        <end position="460"/>
    </location>
</feature>
<keyword evidence="5" id="KW-0472">Membrane</keyword>
<dbReference type="Pfam" id="PF03514">
    <property type="entry name" value="GRAS"/>
    <property type="match status" value="1"/>
</dbReference>
<dbReference type="PROSITE" id="PS50985">
    <property type="entry name" value="GRAS"/>
    <property type="match status" value="1"/>
</dbReference>
<evidence type="ECO:0000256" key="2">
    <source>
        <dbReference type="ARBA" id="ARBA00023163"/>
    </source>
</evidence>
<evidence type="ECO:0000313" key="7">
    <source>
        <dbReference type="Proteomes" id="UP001396334"/>
    </source>
</evidence>
<feature type="transmembrane region" description="Helical" evidence="5">
    <location>
        <begin position="730"/>
        <end position="754"/>
    </location>
</feature>
<evidence type="ECO:0000256" key="5">
    <source>
        <dbReference type="SAM" id="Phobius"/>
    </source>
</evidence>
<proteinExistence type="inferred from homology"/>
<evidence type="ECO:0000313" key="6">
    <source>
        <dbReference type="EMBL" id="KAK9014603.1"/>
    </source>
</evidence>
<dbReference type="PANTHER" id="PTHR31636">
    <property type="entry name" value="OSJNBA0084A10.13 PROTEIN-RELATED"/>
    <property type="match status" value="1"/>
</dbReference>
<organism evidence="6 7">
    <name type="scientific">Hibiscus sabdariffa</name>
    <name type="common">roselle</name>
    <dbReference type="NCBI Taxonomy" id="183260"/>
    <lineage>
        <taxon>Eukaryota</taxon>
        <taxon>Viridiplantae</taxon>
        <taxon>Streptophyta</taxon>
        <taxon>Embryophyta</taxon>
        <taxon>Tracheophyta</taxon>
        <taxon>Spermatophyta</taxon>
        <taxon>Magnoliopsida</taxon>
        <taxon>eudicotyledons</taxon>
        <taxon>Gunneridae</taxon>
        <taxon>Pentapetalae</taxon>
        <taxon>rosids</taxon>
        <taxon>malvids</taxon>
        <taxon>Malvales</taxon>
        <taxon>Malvaceae</taxon>
        <taxon>Malvoideae</taxon>
        <taxon>Hibiscus</taxon>
    </lineage>
</organism>
<feature type="compositionally biased region" description="Polar residues" evidence="4">
    <location>
        <begin position="318"/>
        <end position="328"/>
    </location>
</feature>
<comment type="caution">
    <text evidence="6">The sequence shown here is derived from an EMBL/GenBank/DDBJ whole genome shotgun (WGS) entry which is preliminary data.</text>
</comment>
<feature type="region of interest" description="Disordered" evidence="4">
    <location>
        <begin position="318"/>
        <end position="342"/>
    </location>
</feature>
<feature type="short sequence motif" description="LXXLL motif" evidence="3">
    <location>
        <begin position="555"/>
        <end position="559"/>
    </location>
</feature>
<keyword evidence="1" id="KW-0805">Transcription regulation</keyword>
<reference evidence="6 7" key="1">
    <citation type="journal article" date="2024" name="G3 (Bethesda)">
        <title>Genome assembly of Hibiscus sabdariffa L. provides insights into metabolisms of medicinal natural products.</title>
        <authorList>
            <person name="Kim T."/>
        </authorList>
    </citation>
    <scope>NUCLEOTIDE SEQUENCE [LARGE SCALE GENOMIC DNA]</scope>
    <source>
        <strain evidence="6">TK-2024</strain>
        <tissue evidence="6">Old leaves</tissue>
    </source>
</reference>
<keyword evidence="5" id="KW-0812">Transmembrane</keyword>
<feature type="region of interest" description="SAW" evidence="3">
    <location>
        <begin position="644"/>
        <end position="727"/>
    </location>
</feature>
<feature type="region of interest" description="Disordered" evidence="4">
    <location>
        <begin position="253"/>
        <end position="290"/>
    </location>
</feature>
<dbReference type="Proteomes" id="UP001396334">
    <property type="component" value="Unassembled WGS sequence"/>
</dbReference>
<gene>
    <name evidence="6" type="ORF">V6N11_005757</name>
</gene>
<dbReference type="EMBL" id="JBBPBN010000021">
    <property type="protein sequence ID" value="KAK9014603.1"/>
    <property type="molecule type" value="Genomic_DNA"/>
</dbReference>
<dbReference type="InterPro" id="IPR005202">
    <property type="entry name" value="TF_GRAS"/>
</dbReference>
<name>A0ABR2RP63_9ROSI</name>
<feature type="region of interest" description="Leucine repeat I (LRI)" evidence="3">
    <location>
        <begin position="346"/>
        <end position="406"/>
    </location>
</feature>